<evidence type="ECO:0000259" key="2">
    <source>
        <dbReference type="Pfam" id="PF16344"/>
    </source>
</evidence>
<dbReference type="InterPro" id="IPR006860">
    <property type="entry name" value="FecR"/>
</dbReference>
<dbReference type="InterPro" id="IPR032508">
    <property type="entry name" value="FecR_C"/>
</dbReference>
<evidence type="ECO:0000313" key="4">
    <source>
        <dbReference type="Proteomes" id="UP000318733"/>
    </source>
</evidence>
<evidence type="ECO:0000259" key="1">
    <source>
        <dbReference type="Pfam" id="PF04773"/>
    </source>
</evidence>
<dbReference type="Pfam" id="PF16344">
    <property type="entry name" value="FecR_C"/>
    <property type="match status" value="1"/>
</dbReference>
<dbReference type="InterPro" id="IPR012373">
    <property type="entry name" value="Ferrdict_sens_TM"/>
</dbReference>
<sequence length="367" mass="41734">MTSEERVWFLIARSVSGDISPEEANELELIFLAQPELRDDHDNIKRLKLDTPVAASIEERGALERGLKKLDYSLTNEGRFIERHIFNHEPTPLNGKRITWWMVAASLLVLFTAGTILLKRFKTIPANPQQQLVATHYGKRIHTTLPDGTTVWLNSGSTIKYAENLVINGKREVTLNGEAYFDVKHDTEHPFIVHAGKLNVVVLGTAFNVKAYQGDAYMETTLIRGKVEVLNSDKPGDNVILYPNEKVTIGTNAAVSFKTKLAVKNKLIDSVSTTTDKTTLLPQLPDAAITETAWVSDKLIFKKENFSDLARQLERWYNVEIKFDNDNYSAKQFTGAFKDEDINEVMRDLQFTEPFHYNIKNNQIHIW</sequence>
<organism evidence="3 4">
    <name type="scientific">Mucilaginibacter corticis</name>
    <dbReference type="NCBI Taxonomy" id="2597670"/>
    <lineage>
        <taxon>Bacteria</taxon>
        <taxon>Pseudomonadati</taxon>
        <taxon>Bacteroidota</taxon>
        <taxon>Sphingobacteriia</taxon>
        <taxon>Sphingobacteriales</taxon>
        <taxon>Sphingobacteriaceae</taxon>
        <taxon>Mucilaginibacter</taxon>
    </lineage>
</organism>
<dbReference type="Pfam" id="PF04773">
    <property type="entry name" value="FecR"/>
    <property type="match status" value="1"/>
</dbReference>
<feature type="domain" description="FecR protein" evidence="1">
    <location>
        <begin position="133"/>
        <end position="228"/>
    </location>
</feature>
<evidence type="ECO:0000313" key="3">
    <source>
        <dbReference type="EMBL" id="TSJ39149.1"/>
    </source>
</evidence>
<comment type="caution">
    <text evidence="3">The sequence shown here is derived from an EMBL/GenBank/DDBJ whole genome shotgun (WGS) entry which is preliminary data.</text>
</comment>
<dbReference type="EMBL" id="VLPK01000003">
    <property type="protein sequence ID" value="TSJ39149.1"/>
    <property type="molecule type" value="Genomic_DNA"/>
</dbReference>
<protein>
    <submittedName>
        <fullName evidence="3">DUF4974 domain-containing protein</fullName>
    </submittedName>
</protein>
<dbReference type="Proteomes" id="UP000318733">
    <property type="component" value="Unassembled WGS sequence"/>
</dbReference>
<dbReference type="RefSeq" id="WP_144249187.1">
    <property type="nucleotide sequence ID" value="NZ_VLPK01000003.1"/>
</dbReference>
<reference evidence="3 4" key="1">
    <citation type="submission" date="2019-07" db="EMBL/GenBank/DDBJ databases">
        <authorList>
            <person name="Huq M.A."/>
        </authorList>
    </citation>
    <scope>NUCLEOTIDE SEQUENCE [LARGE SCALE GENOMIC DNA]</scope>
    <source>
        <strain evidence="3 4">MAH-19</strain>
    </source>
</reference>
<proteinExistence type="predicted"/>
<dbReference type="PIRSF" id="PIRSF018266">
    <property type="entry name" value="FecR"/>
    <property type="match status" value="1"/>
</dbReference>
<dbReference type="PANTHER" id="PTHR30273">
    <property type="entry name" value="PERIPLASMIC SIGNAL SENSOR AND SIGMA FACTOR ACTIVATOR FECR-RELATED"/>
    <property type="match status" value="1"/>
</dbReference>
<dbReference type="FunFam" id="2.60.120.1440:FF:000001">
    <property type="entry name" value="Putative anti-sigma factor"/>
    <property type="match status" value="1"/>
</dbReference>
<gene>
    <name evidence="3" type="ORF">FO440_15400</name>
</gene>
<dbReference type="Gene3D" id="3.55.50.30">
    <property type="match status" value="1"/>
</dbReference>
<dbReference type="PANTHER" id="PTHR30273:SF2">
    <property type="entry name" value="PROTEIN FECR"/>
    <property type="match status" value="1"/>
</dbReference>
<name>A0A556MGZ6_9SPHI</name>
<dbReference type="OrthoDB" id="1523735at2"/>
<dbReference type="GO" id="GO:0016989">
    <property type="term" value="F:sigma factor antagonist activity"/>
    <property type="evidence" value="ECO:0007669"/>
    <property type="project" value="TreeGrafter"/>
</dbReference>
<keyword evidence="4" id="KW-1185">Reference proteome</keyword>
<dbReference type="AlphaFoldDB" id="A0A556MGZ6"/>
<feature type="domain" description="Protein FecR C-terminal" evidence="2">
    <location>
        <begin position="298"/>
        <end position="366"/>
    </location>
</feature>
<dbReference type="Gene3D" id="2.60.120.1440">
    <property type="match status" value="1"/>
</dbReference>
<accession>A0A556MGZ6</accession>